<dbReference type="Proteomes" id="UP000005950">
    <property type="component" value="Unassembled WGS sequence"/>
</dbReference>
<reference evidence="1 2" key="1">
    <citation type="submission" date="2008-12" db="EMBL/GenBank/DDBJ databases">
        <authorList>
            <person name="Fulton L."/>
            <person name="Clifton S."/>
            <person name="Fulton B."/>
            <person name="Xu J."/>
            <person name="Minx P."/>
            <person name="Pepin K.H."/>
            <person name="Johnson M."/>
            <person name="Bhonagiri V."/>
            <person name="Nash W.E."/>
            <person name="Mardis E.R."/>
            <person name="Wilson R.K."/>
        </authorList>
    </citation>
    <scope>NUCLEOTIDE SEQUENCE [LARGE SCALE GENOMIC DNA]</scope>
    <source>
        <strain evidence="1 2">DSM 12042</strain>
    </source>
</reference>
<accession>B9Y850</accession>
<name>B9Y850_9FIRM</name>
<dbReference type="HOGENOM" id="CLU_3136514_0_0_9"/>
<sequence>MYREEVENQQRALIFNFYFSLINGEEPERPVACRFVLSAISPAMKVGVL</sequence>
<comment type="caution">
    <text evidence="1">The sequence shown here is derived from an EMBL/GenBank/DDBJ whole genome shotgun (WGS) entry which is preliminary data.</text>
</comment>
<organism evidence="1 2">
    <name type="scientific">Holdemania filiformis DSM 12042</name>
    <dbReference type="NCBI Taxonomy" id="545696"/>
    <lineage>
        <taxon>Bacteria</taxon>
        <taxon>Bacillati</taxon>
        <taxon>Bacillota</taxon>
        <taxon>Erysipelotrichia</taxon>
        <taxon>Erysipelotrichales</taxon>
        <taxon>Erysipelotrichaceae</taxon>
        <taxon>Holdemania</taxon>
    </lineage>
</organism>
<protein>
    <submittedName>
        <fullName evidence="1">Uncharacterized protein</fullName>
    </submittedName>
</protein>
<gene>
    <name evidence="1" type="ORF">HOLDEFILI_01996</name>
</gene>
<reference evidence="1 2" key="2">
    <citation type="submission" date="2009-02" db="EMBL/GenBank/DDBJ databases">
        <title>Draft genome sequence of Holdemania filiformis DSM 12042.</title>
        <authorList>
            <person name="Sudarsanam P."/>
            <person name="Ley R."/>
            <person name="Guruge J."/>
            <person name="Turnbaugh P.J."/>
            <person name="Mahowald M."/>
            <person name="Liep D."/>
            <person name="Gordon J."/>
        </authorList>
    </citation>
    <scope>NUCLEOTIDE SEQUENCE [LARGE SCALE GENOMIC DNA]</scope>
    <source>
        <strain evidence="1 2">DSM 12042</strain>
    </source>
</reference>
<dbReference type="AlphaFoldDB" id="B9Y850"/>
<evidence type="ECO:0000313" key="2">
    <source>
        <dbReference type="Proteomes" id="UP000005950"/>
    </source>
</evidence>
<dbReference type="EMBL" id="ACCF01000112">
    <property type="protein sequence ID" value="EEF67844.1"/>
    <property type="molecule type" value="Genomic_DNA"/>
</dbReference>
<proteinExistence type="predicted"/>
<evidence type="ECO:0000313" key="1">
    <source>
        <dbReference type="EMBL" id="EEF67844.1"/>
    </source>
</evidence>
<dbReference type="STRING" id="545696.HOLDEFILI_01996"/>